<dbReference type="OrthoDB" id="5348716at2759"/>
<accession>A0A1C7MCE8</accession>
<dbReference type="Proteomes" id="UP000092993">
    <property type="component" value="Unassembled WGS sequence"/>
</dbReference>
<gene>
    <name evidence="1" type="ORF">A0H81_05093</name>
</gene>
<evidence type="ECO:0008006" key="3">
    <source>
        <dbReference type="Google" id="ProtNLM"/>
    </source>
</evidence>
<reference evidence="1 2" key="1">
    <citation type="submission" date="2016-03" db="EMBL/GenBank/DDBJ databases">
        <title>Whole genome sequencing of Grifola frondosa 9006-11.</title>
        <authorList>
            <person name="Min B."/>
            <person name="Park H."/>
            <person name="Kim J.-G."/>
            <person name="Cho H."/>
            <person name="Oh Y.-L."/>
            <person name="Kong W.-S."/>
            <person name="Choi I.-G."/>
        </authorList>
    </citation>
    <scope>NUCLEOTIDE SEQUENCE [LARGE SCALE GENOMIC DNA]</scope>
    <source>
        <strain evidence="1 2">9006-11</strain>
    </source>
</reference>
<protein>
    <recommendedName>
        <fullName evidence="3">Hydrophobin</fullName>
    </recommendedName>
</protein>
<keyword evidence="2" id="KW-1185">Reference proteome</keyword>
<sequence length="278" mass="30122">MHPLICAKRLNRAGFRCEKTQSSDMFNYLLVTFISTRNGPPYHALRAICSTETTCNSWEALVGLTLGDIIMYHFTATLSVRSVTHTGSIFMEPDTVNRVKRYDALANTSNLNCSGVQGNRSRETQLWTLLPTNVLRVTSIAMPMDTAVLLELLAIETLMWKHKVFFAIMKFTLTSVFGLVTLVSQVSAVCPGFNFGIIDSGSVGSGIEAYNVVDDSCNTVASALTSNPCDNPLFSCSPPPITITALHLDGLNYACRGDPNSGSCNGAAVQVCCRNDGN</sequence>
<organism evidence="1 2">
    <name type="scientific">Grifola frondosa</name>
    <name type="common">Maitake</name>
    <name type="synonym">Polyporus frondosus</name>
    <dbReference type="NCBI Taxonomy" id="5627"/>
    <lineage>
        <taxon>Eukaryota</taxon>
        <taxon>Fungi</taxon>
        <taxon>Dikarya</taxon>
        <taxon>Basidiomycota</taxon>
        <taxon>Agaricomycotina</taxon>
        <taxon>Agaricomycetes</taxon>
        <taxon>Polyporales</taxon>
        <taxon>Grifolaceae</taxon>
        <taxon>Grifola</taxon>
    </lineage>
</organism>
<evidence type="ECO:0000313" key="2">
    <source>
        <dbReference type="Proteomes" id="UP000092993"/>
    </source>
</evidence>
<dbReference type="EMBL" id="LUGG01000005">
    <property type="protein sequence ID" value="OBZ74585.1"/>
    <property type="molecule type" value="Genomic_DNA"/>
</dbReference>
<proteinExistence type="predicted"/>
<evidence type="ECO:0000313" key="1">
    <source>
        <dbReference type="EMBL" id="OBZ74585.1"/>
    </source>
</evidence>
<name>A0A1C7MCE8_GRIFR</name>
<comment type="caution">
    <text evidence="1">The sequence shown here is derived from an EMBL/GenBank/DDBJ whole genome shotgun (WGS) entry which is preliminary data.</text>
</comment>
<dbReference type="AlphaFoldDB" id="A0A1C7MCE8"/>